<dbReference type="EnsemblPlants" id="KEH21652">
    <property type="protein sequence ID" value="KEH21652"/>
    <property type="gene ID" value="MTR_7g013760"/>
</dbReference>
<sequence length="63" mass="7438">MKETIYIGWKNFPEGWIKLNSDGVYKGSGEYSGCGDLFHNYEVRWLKGYIRKIRVRDALHVEI</sequence>
<dbReference type="AlphaFoldDB" id="A0A072TW21"/>
<dbReference type="Proteomes" id="UP000002051">
    <property type="component" value="Unassembled WGS sequence"/>
</dbReference>
<name>A0A072TW21_MEDTR</name>
<accession>A0A072TW21</accession>
<gene>
    <name evidence="1" type="ordered locus">MTR_7g013760</name>
</gene>
<reference evidence="1 3" key="1">
    <citation type="journal article" date="2011" name="Nature">
        <title>The Medicago genome provides insight into the evolution of rhizobial symbioses.</title>
        <authorList>
            <person name="Young N.D."/>
            <person name="Debelle F."/>
            <person name="Oldroyd G.E."/>
            <person name="Geurts R."/>
            <person name="Cannon S.B."/>
            <person name="Udvardi M.K."/>
            <person name="Benedito V.A."/>
            <person name="Mayer K.F."/>
            <person name="Gouzy J."/>
            <person name="Schoof H."/>
            <person name="Van de Peer Y."/>
            <person name="Proost S."/>
            <person name="Cook D.R."/>
            <person name="Meyers B.C."/>
            <person name="Spannagl M."/>
            <person name="Cheung F."/>
            <person name="De Mita S."/>
            <person name="Krishnakumar V."/>
            <person name="Gundlach H."/>
            <person name="Zhou S."/>
            <person name="Mudge J."/>
            <person name="Bharti A.K."/>
            <person name="Murray J.D."/>
            <person name="Naoumkina M.A."/>
            <person name="Rosen B."/>
            <person name="Silverstein K.A."/>
            <person name="Tang H."/>
            <person name="Rombauts S."/>
            <person name="Zhao P.X."/>
            <person name="Zhou P."/>
            <person name="Barbe V."/>
            <person name="Bardou P."/>
            <person name="Bechner M."/>
            <person name="Bellec A."/>
            <person name="Berger A."/>
            <person name="Berges H."/>
            <person name="Bidwell S."/>
            <person name="Bisseling T."/>
            <person name="Choisne N."/>
            <person name="Couloux A."/>
            <person name="Denny R."/>
            <person name="Deshpande S."/>
            <person name="Dai X."/>
            <person name="Doyle J.J."/>
            <person name="Dudez A.M."/>
            <person name="Farmer A.D."/>
            <person name="Fouteau S."/>
            <person name="Franken C."/>
            <person name="Gibelin C."/>
            <person name="Gish J."/>
            <person name="Goldstein S."/>
            <person name="Gonzalez A.J."/>
            <person name="Green P.J."/>
            <person name="Hallab A."/>
            <person name="Hartog M."/>
            <person name="Hua A."/>
            <person name="Humphray S.J."/>
            <person name="Jeong D.H."/>
            <person name="Jing Y."/>
            <person name="Jocker A."/>
            <person name="Kenton S.M."/>
            <person name="Kim D.J."/>
            <person name="Klee K."/>
            <person name="Lai H."/>
            <person name="Lang C."/>
            <person name="Lin S."/>
            <person name="Macmil S.L."/>
            <person name="Magdelenat G."/>
            <person name="Matthews L."/>
            <person name="McCorrison J."/>
            <person name="Monaghan E.L."/>
            <person name="Mun J.H."/>
            <person name="Najar F.Z."/>
            <person name="Nicholson C."/>
            <person name="Noirot C."/>
            <person name="O'Bleness M."/>
            <person name="Paule C.R."/>
            <person name="Poulain J."/>
            <person name="Prion F."/>
            <person name="Qin B."/>
            <person name="Qu C."/>
            <person name="Retzel E.F."/>
            <person name="Riddle C."/>
            <person name="Sallet E."/>
            <person name="Samain S."/>
            <person name="Samson N."/>
            <person name="Sanders I."/>
            <person name="Saurat O."/>
            <person name="Scarpelli C."/>
            <person name="Schiex T."/>
            <person name="Segurens B."/>
            <person name="Severin A.J."/>
            <person name="Sherrier D.J."/>
            <person name="Shi R."/>
            <person name="Sims S."/>
            <person name="Singer S.R."/>
            <person name="Sinharoy S."/>
            <person name="Sterck L."/>
            <person name="Viollet A."/>
            <person name="Wang B.B."/>
            <person name="Wang K."/>
            <person name="Wang M."/>
            <person name="Wang X."/>
            <person name="Warfsmann J."/>
            <person name="Weissenbach J."/>
            <person name="White D.D."/>
            <person name="White J.D."/>
            <person name="Wiley G.B."/>
            <person name="Wincker P."/>
            <person name="Xing Y."/>
            <person name="Yang L."/>
            <person name="Yao Z."/>
            <person name="Ying F."/>
            <person name="Zhai J."/>
            <person name="Zhou L."/>
            <person name="Zuber A."/>
            <person name="Denarie J."/>
            <person name="Dixon R.A."/>
            <person name="May G.D."/>
            <person name="Schwartz D.C."/>
            <person name="Rogers J."/>
            <person name="Quetier F."/>
            <person name="Town C.D."/>
            <person name="Roe B.A."/>
        </authorList>
    </citation>
    <scope>NUCLEOTIDE SEQUENCE [LARGE SCALE GENOMIC DNA]</scope>
    <source>
        <strain evidence="1">A17</strain>
        <strain evidence="2 3">cv. Jemalong A17</strain>
    </source>
</reference>
<dbReference type="EMBL" id="CM001223">
    <property type="protein sequence ID" value="KEH21652.1"/>
    <property type="molecule type" value="Genomic_DNA"/>
</dbReference>
<dbReference type="HOGENOM" id="CLU_195530_0_0_1"/>
<keyword evidence="3" id="KW-1185">Reference proteome</keyword>
<protein>
    <submittedName>
        <fullName evidence="1 2">Uncharacterized protein</fullName>
    </submittedName>
</protein>
<evidence type="ECO:0000313" key="3">
    <source>
        <dbReference type="Proteomes" id="UP000002051"/>
    </source>
</evidence>
<reference evidence="1 3" key="2">
    <citation type="journal article" date="2014" name="BMC Genomics">
        <title>An improved genome release (version Mt4.0) for the model legume Medicago truncatula.</title>
        <authorList>
            <person name="Tang H."/>
            <person name="Krishnakumar V."/>
            <person name="Bidwell S."/>
            <person name="Rosen B."/>
            <person name="Chan A."/>
            <person name="Zhou S."/>
            <person name="Gentzbittel L."/>
            <person name="Childs K.L."/>
            <person name="Yandell M."/>
            <person name="Gundlach H."/>
            <person name="Mayer K.F."/>
            <person name="Schwartz D.C."/>
            <person name="Town C.D."/>
        </authorList>
    </citation>
    <scope>GENOME REANNOTATION</scope>
    <source>
        <strain evidence="1">A17</strain>
        <strain evidence="2 3">cv. Jemalong A17</strain>
    </source>
</reference>
<reference evidence="2" key="3">
    <citation type="submission" date="2015-04" db="UniProtKB">
        <authorList>
            <consortium name="EnsemblPlants"/>
        </authorList>
    </citation>
    <scope>IDENTIFICATION</scope>
    <source>
        <strain evidence="2">cv. Jemalong A17</strain>
    </source>
</reference>
<organism evidence="1 3">
    <name type="scientific">Medicago truncatula</name>
    <name type="common">Barrel medic</name>
    <name type="synonym">Medicago tribuloides</name>
    <dbReference type="NCBI Taxonomy" id="3880"/>
    <lineage>
        <taxon>Eukaryota</taxon>
        <taxon>Viridiplantae</taxon>
        <taxon>Streptophyta</taxon>
        <taxon>Embryophyta</taxon>
        <taxon>Tracheophyta</taxon>
        <taxon>Spermatophyta</taxon>
        <taxon>Magnoliopsida</taxon>
        <taxon>eudicotyledons</taxon>
        <taxon>Gunneridae</taxon>
        <taxon>Pentapetalae</taxon>
        <taxon>rosids</taxon>
        <taxon>fabids</taxon>
        <taxon>Fabales</taxon>
        <taxon>Fabaceae</taxon>
        <taxon>Papilionoideae</taxon>
        <taxon>50 kb inversion clade</taxon>
        <taxon>NPAAA clade</taxon>
        <taxon>Hologalegina</taxon>
        <taxon>IRL clade</taxon>
        <taxon>Trifolieae</taxon>
        <taxon>Medicago</taxon>
    </lineage>
</organism>
<evidence type="ECO:0000313" key="2">
    <source>
        <dbReference type="EnsemblPlants" id="KEH21652"/>
    </source>
</evidence>
<proteinExistence type="predicted"/>
<evidence type="ECO:0000313" key="1">
    <source>
        <dbReference type="EMBL" id="KEH21652.1"/>
    </source>
</evidence>